<evidence type="ECO:0000313" key="4">
    <source>
        <dbReference type="Proteomes" id="UP000680206"/>
    </source>
</evidence>
<evidence type="ECO:0000256" key="1">
    <source>
        <dbReference type="SAM" id="MobiDB-lite"/>
    </source>
</evidence>
<keyword evidence="4" id="KW-1185">Reference proteome</keyword>
<feature type="domain" description="DUF397" evidence="2">
    <location>
        <begin position="7"/>
        <end position="60"/>
    </location>
</feature>
<dbReference type="InterPro" id="IPR007278">
    <property type="entry name" value="DUF397"/>
</dbReference>
<feature type="region of interest" description="Disordered" evidence="1">
    <location>
        <begin position="1"/>
        <end position="35"/>
    </location>
</feature>
<evidence type="ECO:0000259" key="2">
    <source>
        <dbReference type="Pfam" id="PF04149"/>
    </source>
</evidence>
<name>A0ABS3RKY2_9ACTN</name>
<dbReference type="Proteomes" id="UP000680206">
    <property type="component" value="Unassembled WGS sequence"/>
</dbReference>
<dbReference type="EMBL" id="JAGEPF010000004">
    <property type="protein sequence ID" value="MBO2457281.1"/>
    <property type="molecule type" value="Genomic_DNA"/>
</dbReference>
<sequence length="64" mass="7278">MTKDFQSWRKSRHSNPDGHCVEAGRATDGTIGVRDTKLHGTSPILEFTQDEWRALLGKIRPDTR</sequence>
<protein>
    <submittedName>
        <fullName evidence="3">DUF397 domain-containing protein</fullName>
    </submittedName>
</protein>
<reference evidence="3 4" key="1">
    <citation type="submission" date="2021-03" db="EMBL/GenBank/DDBJ databases">
        <title>Actinomadura violae sp. nov., isolated from lichen in Thailand.</title>
        <authorList>
            <person name="Kanchanasin P."/>
            <person name="Saeng-In P."/>
            <person name="Phongsopitanun W."/>
            <person name="Yuki M."/>
            <person name="Kudo T."/>
            <person name="Ohkuma M."/>
            <person name="Tanasupawat S."/>
        </authorList>
    </citation>
    <scope>NUCLEOTIDE SEQUENCE [LARGE SCALE GENOMIC DNA]</scope>
    <source>
        <strain evidence="3 4">LCR2-06</strain>
    </source>
</reference>
<proteinExistence type="predicted"/>
<dbReference type="Pfam" id="PF04149">
    <property type="entry name" value="DUF397"/>
    <property type="match status" value="1"/>
</dbReference>
<gene>
    <name evidence="3" type="ORF">J4709_06815</name>
</gene>
<accession>A0ABS3RKY2</accession>
<organism evidence="3 4">
    <name type="scientific">Actinomadura violacea</name>
    <dbReference type="NCBI Taxonomy" id="2819934"/>
    <lineage>
        <taxon>Bacteria</taxon>
        <taxon>Bacillati</taxon>
        <taxon>Actinomycetota</taxon>
        <taxon>Actinomycetes</taxon>
        <taxon>Streptosporangiales</taxon>
        <taxon>Thermomonosporaceae</taxon>
        <taxon>Actinomadura</taxon>
    </lineage>
</organism>
<dbReference type="RefSeq" id="WP_208238158.1">
    <property type="nucleotide sequence ID" value="NZ_JAGEPF010000004.1"/>
</dbReference>
<evidence type="ECO:0000313" key="3">
    <source>
        <dbReference type="EMBL" id="MBO2457281.1"/>
    </source>
</evidence>
<comment type="caution">
    <text evidence="3">The sequence shown here is derived from an EMBL/GenBank/DDBJ whole genome shotgun (WGS) entry which is preliminary data.</text>
</comment>